<feature type="transmembrane region" description="Helical" evidence="1">
    <location>
        <begin position="209"/>
        <end position="226"/>
    </location>
</feature>
<dbReference type="RefSeq" id="WP_394831164.1">
    <property type="nucleotide sequence ID" value="NZ_CP089929.1"/>
</dbReference>
<feature type="transmembrane region" description="Helical" evidence="1">
    <location>
        <begin position="179"/>
        <end position="197"/>
    </location>
</feature>
<evidence type="ECO:0000313" key="2">
    <source>
        <dbReference type="EMBL" id="WXB01549.1"/>
    </source>
</evidence>
<keyword evidence="1" id="KW-1133">Transmembrane helix</keyword>
<keyword evidence="1" id="KW-0472">Membrane</keyword>
<feature type="transmembrane region" description="Helical" evidence="1">
    <location>
        <begin position="65"/>
        <end position="88"/>
    </location>
</feature>
<evidence type="ECO:0000313" key="3">
    <source>
        <dbReference type="Proteomes" id="UP001374803"/>
    </source>
</evidence>
<accession>A0ABZ2KS78</accession>
<reference evidence="2" key="1">
    <citation type="submission" date="2021-12" db="EMBL/GenBank/DDBJ databases">
        <title>Discovery of the Pendulisporaceae a myxobacterial family with distinct sporulation behavior and unique specialized metabolism.</title>
        <authorList>
            <person name="Garcia R."/>
            <person name="Popoff A."/>
            <person name="Bader C.D."/>
            <person name="Loehr J."/>
            <person name="Walesch S."/>
            <person name="Walt C."/>
            <person name="Boldt J."/>
            <person name="Bunk B."/>
            <person name="Haeckl F.J.F.P.J."/>
            <person name="Gunesch A.P."/>
            <person name="Birkelbach J."/>
            <person name="Nuebel U."/>
            <person name="Pietschmann T."/>
            <person name="Bach T."/>
            <person name="Mueller R."/>
        </authorList>
    </citation>
    <scope>NUCLEOTIDE SEQUENCE</scope>
    <source>
        <strain evidence="2">MSr11367</strain>
    </source>
</reference>
<evidence type="ECO:0008006" key="4">
    <source>
        <dbReference type="Google" id="ProtNLM"/>
    </source>
</evidence>
<feature type="transmembrane region" description="Helical" evidence="1">
    <location>
        <begin position="338"/>
        <end position="357"/>
    </location>
</feature>
<name>A0ABZ2KS78_9BACT</name>
<keyword evidence="3" id="KW-1185">Reference proteome</keyword>
<feature type="transmembrane region" description="Helical" evidence="1">
    <location>
        <begin position="127"/>
        <end position="159"/>
    </location>
</feature>
<feature type="transmembrane region" description="Helical" evidence="1">
    <location>
        <begin position="20"/>
        <end position="44"/>
    </location>
</feature>
<proteinExistence type="predicted"/>
<keyword evidence="1" id="KW-0812">Transmembrane</keyword>
<gene>
    <name evidence="2" type="ORF">LVJ94_32095</name>
</gene>
<dbReference type="EMBL" id="CP089983">
    <property type="protein sequence ID" value="WXB01549.1"/>
    <property type="molecule type" value="Genomic_DNA"/>
</dbReference>
<dbReference type="Proteomes" id="UP001374803">
    <property type="component" value="Chromosome"/>
</dbReference>
<feature type="transmembrane region" description="Helical" evidence="1">
    <location>
        <begin position="302"/>
        <end position="326"/>
    </location>
</feature>
<feature type="transmembrane region" description="Helical" evidence="1">
    <location>
        <begin position="246"/>
        <end position="268"/>
    </location>
</feature>
<evidence type="ECO:0000256" key="1">
    <source>
        <dbReference type="SAM" id="Phobius"/>
    </source>
</evidence>
<protein>
    <recommendedName>
        <fullName evidence="4">Transmembrane protein</fullName>
    </recommendedName>
</protein>
<organism evidence="2 3">
    <name type="scientific">Pendulispora rubella</name>
    <dbReference type="NCBI Taxonomy" id="2741070"/>
    <lineage>
        <taxon>Bacteria</taxon>
        <taxon>Pseudomonadati</taxon>
        <taxon>Myxococcota</taxon>
        <taxon>Myxococcia</taxon>
        <taxon>Myxococcales</taxon>
        <taxon>Sorangiineae</taxon>
        <taxon>Pendulisporaceae</taxon>
        <taxon>Pendulispora</taxon>
    </lineage>
</organism>
<sequence>MLDPSVPFAPPPPPSPWRPFIPWALPLSIFLPLLPFLFSAPLYFVSAGGILGPTKTWLLLGSTDVGYCLAAYYMAVVALSVLCTMFVVGKRVPGSLLFGLASLPFWAGAAVALWRHRATAGETDLKAFGIALVFVEGVLAFGVLLSCVTLCLVAVAALLRLFSIRGPIIGALRPTARRNAMILGGVVAVAGWLVAIAVRHQLAWFQMPYGLWLMVFAVPAALLAAWRAPVAKTLAPEAAAEMVRTMVVLGVAMATAAVLTGVAGEAYARHFALDDLGRLYVPLDKRVSLLTTAAAGLHHHPILAAVDAGILFIALLVVPVACSGAARVGLSPRISQLAWIPLLVLAVTPGMIYARAFTRSAAKFGRPPIIAGSGIALVTTSENWNPLESHAFYFVSRDGQLRMEGSKRTTGERTALVVDGGARYGTVMRALAPTFTPEENASFDVVLSLPAAWQPDRKDLGEIAPLMGSGTSTLPVEIAPADSKRKPYDDIPVWNPHDFVAVENDDEWTTVVRKVEAERARQSVPTPVVIGHRAK</sequence>